<evidence type="ECO:0000256" key="1">
    <source>
        <dbReference type="SAM" id="SignalP"/>
    </source>
</evidence>
<feature type="signal peptide" evidence="1">
    <location>
        <begin position="1"/>
        <end position="21"/>
    </location>
</feature>
<keyword evidence="3" id="KW-1185">Reference proteome</keyword>
<sequence length="303" mass="32009">MLALASVLLGLTALAISGARADDTSTTRYSAWQGGASNPQLQAFAAKLKQMVDEADKAKAADPLFIQDLRDLIASASAPAAPATPAVQPTLRLFYDNFQDGNYTSNPAWKVTAGIWTVDVLGNNTGLKSTIIPPGQTSSQNLKLNDVLGALLQPQNNQTTTNATYASIYTTVTISNVFKARLDLISKEKFGRLDFGPYQGPGGSTAYRVTYFPGGNPSLALQRVTSQATTTIGSYAKPLALEGDKLHSIELLRDGAGVMTVSVDGKALITVTDTAITKPFDGFLIINSGGRYAIRSVTIDGTN</sequence>
<accession>A0A5J6MQ53</accession>
<keyword evidence="1" id="KW-0732">Signal</keyword>
<feature type="chain" id="PRO_5023902785" description="3-keto-disaccharide hydrolase domain-containing protein" evidence="1">
    <location>
        <begin position="22"/>
        <end position="303"/>
    </location>
</feature>
<dbReference type="Gene3D" id="2.60.120.560">
    <property type="entry name" value="Exo-inulinase, domain 1"/>
    <property type="match status" value="1"/>
</dbReference>
<gene>
    <name evidence="2" type="ORF">FRZ44_50970</name>
</gene>
<protein>
    <recommendedName>
        <fullName evidence="4">3-keto-disaccharide hydrolase domain-containing protein</fullName>
    </recommendedName>
</protein>
<evidence type="ECO:0000313" key="2">
    <source>
        <dbReference type="EMBL" id="QEX19782.1"/>
    </source>
</evidence>
<dbReference type="AlphaFoldDB" id="A0A5J6MQ53"/>
<proteinExistence type="predicted"/>
<organism evidence="2 3">
    <name type="scientific">Hypericibacter terrae</name>
    <dbReference type="NCBI Taxonomy" id="2602015"/>
    <lineage>
        <taxon>Bacteria</taxon>
        <taxon>Pseudomonadati</taxon>
        <taxon>Pseudomonadota</taxon>
        <taxon>Alphaproteobacteria</taxon>
        <taxon>Rhodospirillales</taxon>
        <taxon>Dongiaceae</taxon>
        <taxon>Hypericibacter</taxon>
    </lineage>
</organism>
<evidence type="ECO:0008006" key="4">
    <source>
        <dbReference type="Google" id="ProtNLM"/>
    </source>
</evidence>
<reference evidence="2 3" key="1">
    <citation type="submission" date="2019-08" db="EMBL/GenBank/DDBJ databases">
        <title>Hyperibacter terrae gen. nov., sp. nov. and Hyperibacter viscosus sp. nov., two new members in the family Rhodospirillaceae isolated from the rhizosphere of Hypericum perforatum.</title>
        <authorList>
            <person name="Noviana Z."/>
        </authorList>
    </citation>
    <scope>NUCLEOTIDE SEQUENCE [LARGE SCALE GENOMIC DNA]</scope>
    <source>
        <strain evidence="2 3">R5913</strain>
    </source>
</reference>
<dbReference type="Proteomes" id="UP000326202">
    <property type="component" value="Chromosome"/>
</dbReference>
<dbReference type="EMBL" id="CP042906">
    <property type="protein sequence ID" value="QEX19782.1"/>
    <property type="molecule type" value="Genomic_DNA"/>
</dbReference>
<dbReference type="KEGG" id="htq:FRZ44_50970"/>
<name>A0A5J6MQ53_9PROT</name>
<dbReference type="OrthoDB" id="2080452at2"/>
<dbReference type="RefSeq" id="WP_151179816.1">
    <property type="nucleotide sequence ID" value="NZ_CP042906.1"/>
</dbReference>
<evidence type="ECO:0000313" key="3">
    <source>
        <dbReference type="Proteomes" id="UP000326202"/>
    </source>
</evidence>